<dbReference type="PROSITE" id="PS00356">
    <property type="entry name" value="HTH_LACI_1"/>
    <property type="match status" value="1"/>
</dbReference>
<dbReference type="CDD" id="cd01392">
    <property type="entry name" value="HTH_LacI"/>
    <property type="match status" value="1"/>
</dbReference>
<name>A0ABS8BTG8_9RHOB</name>
<dbReference type="RefSeq" id="WP_226747833.1">
    <property type="nucleotide sequence ID" value="NZ_JAJATZ010000003.1"/>
</dbReference>
<gene>
    <name evidence="5" type="ORF">LGQ03_07090</name>
</gene>
<accession>A0ABS8BTG8</accession>
<dbReference type="Proteomes" id="UP001138961">
    <property type="component" value="Unassembled WGS sequence"/>
</dbReference>
<evidence type="ECO:0000256" key="2">
    <source>
        <dbReference type="ARBA" id="ARBA00023125"/>
    </source>
</evidence>
<comment type="caution">
    <text evidence="5">The sequence shown here is derived from an EMBL/GenBank/DDBJ whole genome shotgun (WGS) entry which is preliminary data.</text>
</comment>
<dbReference type="GO" id="GO:0003677">
    <property type="term" value="F:DNA binding"/>
    <property type="evidence" value="ECO:0007669"/>
    <property type="project" value="UniProtKB-KW"/>
</dbReference>
<dbReference type="CDD" id="cd06307">
    <property type="entry name" value="PBP1_sugar_binding"/>
    <property type="match status" value="1"/>
</dbReference>
<dbReference type="InterPro" id="IPR000843">
    <property type="entry name" value="HTH_LacI"/>
</dbReference>
<keyword evidence="6" id="KW-1185">Reference proteome</keyword>
<dbReference type="Pfam" id="PF13407">
    <property type="entry name" value="Peripla_BP_4"/>
    <property type="match status" value="1"/>
</dbReference>
<feature type="domain" description="HTH lacI-type" evidence="4">
    <location>
        <begin position="4"/>
        <end position="58"/>
    </location>
</feature>
<proteinExistence type="predicted"/>
<dbReference type="SUPFAM" id="SSF53822">
    <property type="entry name" value="Periplasmic binding protein-like I"/>
    <property type="match status" value="1"/>
</dbReference>
<organism evidence="5 6">
    <name type="scientific">Loktanella gaetbuli</name>
    <dbReference type="NCBI Taxonomy" id="2881335"/>
    <lineage>
        <taxon>Bacteria</taxon>
        <taxon>Pseudomonadati</taxon>
        <taxon>Pseudomonadota</taxon>
        <taxon>Alphaproteobacteria</taxon>
        <taxon>Rhodobacterales</taxon>
        <taxon>Roseobacteraceae</taxon>
        <taxon>Loktanella</taxon>
    </lineage>
</organism>
<dbReference type="EMBL" id="JAJATZ010000003">
    <property type="protein sequence ID" value="MCB5199001.1"/>
    <property type="molecule type" value="Genomic_DNA"/>
</dbReference>
<dbReference type="Pfam" id="PF00356">
    <property type="entry name" value="LacI"/>
    <property type="match status" value="1"/>
</dbReference>
<dbReference type="Gene3D" id="1.10.260.40">
    <property type="entry name" value="lambda repressor-like DNA-binding domains"/>
    <property type="match status" value="1"/>
</dbReference>
<dbReference type="PANTHER" id="PTHR30146">
    <property type="entry name" value="LACI-RELATED TRANSCRIPTIONAL REPRESSOR"/>
    <property type="match status" value="1"/>
</dbReference>
<keyword evidence="2 5" id="KW-0238">DNA-binding</keyword>
<evidence type="ECO:0000313" key="5">
    <source>
        <dbReference type="EMBL" id="MCB5199001.1"/>
    </source>
</evidence>
<keyword evidence="3" id="KW-0804">Transcription</keyword>
<evidence type="ECO:0000256" key="1">
    <source>
        <dbReference type="ARBA" id="ARBA00023015"/>
    </source>
</evidence>
<dbReference type="Gene3D" id="3.40.50.2300">
    <property type="match status" value="2"/>
</dbReference>
<reference evidence="5" key="1">
    <citation type="submission" date="2021-10" db="EMBL/GenBank/DDBJ databases">
        <title>Loktanella gaetbuli sp. nov., isolated from a tidal flat.</title>
        <authorList>
            <person name="Park S."/>
            <person name="Yoon J.-H."/>
        </authorList>
    </citation>
    <scope>NUCLEOTIDE SEQUENCE</scope>
    <source>
        <strain evidence="5">TSTF-M6</strain>
    </source>
</reference>
<dbReference type="PROSITE" id="PS50932">
    <property type="entry name" value="HTH_LACI_2"/>
    <property type="match status" value="1"/>
</dbReference>
<evidence type="ECO:0000313" key="6">
    <source>
        <dbReference type="Proteomes" id="UP001138961"/>
    </source>
</evidence>
<dbReference type="InterPro" id="IPR010982">
    <property type="entry name" value="Lambda_DNA-bd_dom_sf"/>
</dbReference>
<keyword evidence="1" id="KW-0805">Transcription regulation</keyword>
<dbReference type="InterPro" id="IPR025997">
    <property type="entry name" value="SBP_2_dom"/>
</dbReference>
<dbReference type="SMART" id="SM00354">
    <property type="entry name" value="HTH_LACI"/>
    <property type="match status" value="1"/>
</dbReference>
<dbReference type="PANTHER" id="PTHR30146:SF152">
    <property type="entry name" value="TRANSCRIPTIONAL REGULATORY PROTEIN"/>
    <property type="match status" value="1"/>
</dbReference>
<dbReference type="InterPro" id="IPR028082">
    <property type="entry name" value="Peripla_BP_I"/>
</dbReference>
<evidence type="ECO:0000256" key="3">
    <source>
        <dbReference type="ARBA" id="ARBA00023163"/>
    </source>
</evidence>
<sequence>MARATIHDVARTAQVSLATVDRVLNNRGGVAAKSVKKVHDAVVRTGYVKDQFAANLSRGNGYRFVFLLPAGQSAFVRKLIAEIARESDLNRKDRVHIDIRSSKTFDPVSQVASLRQIDPETTDCAAVIVSDVPQVRAELTRLRAAGVRIVSLVADVQAEARDIYVGPNNEVAGRMAGQFMGRLIREPVGSVLVIAGSLAARDHAQRLLGFRQVLQNDFAGLTLLPVVEGFDDAARIADLVARTLDAMSPVGIYAIGAGNAGLVAALRRANSAFRPVTIAHESTDATREGLRDGLIDLVIDQDPGRAVTRAVRLMRDMADKQTVPPARGEIPLSIIIKESLS</sequence>
<dbReference type="SUPFAM" id="SSF47413">
    <property type="entry name" value="lambda repressor-like DNA-binding domains"/>
    <property type="match status" value="1"/>
</dbReference>
<protein>
    <submittedName>
        <fullName evidence="5">LacI family DNA-binding transcriptional regulator</fullName>
    </submittedName>
</protein>
<evidence type="ECO:0000259" key="4">
    <source>
        <dbReference type="PROSITE" id="PS50932"/>
    </source>
</evidence>